<dbReference type="EMBL" id="CAEZTG010000152">
    <property type="protein sequence ID" value="CAB4575427.1"/>
    <property type="molecule type" value="Genomic_DNA"/>
</dbReference>
<proteinExistence type="predicted"/>
<gene>
    <name evidence="1" type="ORF">UFOPK1603_01417</name>
</gene>
<protein>
    <submittedName>
        <fullName evidence="1">Unannotated protein</fullName>
    </submittedName>
</protein>
<reference evidence="1" key="1">
    <citation type="submission" date="2020-05" db="EMBL/GenBank/DDBJ databases">
        <authorList>
            <person name="Chiriac C."/>
            <person name="Salcher M."/>
            <person name="Ghai R."/>
            <person name="Kavagutti S V."/>
        </authorList>
    </citation>
    <scope>NUCLEOTIDE SEQUENCE</scope>
</reference>
<evidence type="ECO:0000313" key="1">
    <source>
        <dbReference type="EMBL" id="CAB4575427.1"/>
    </source>
</evidence>
<name>A0A6J6EH48_9ZZZZ</name>
<sequence length="42" mass="4403">MAAAIAAASSMVGSGVIRMLGEELLTTECFRACDAEVLRAWT</sequence>
<accession>A0A6J6EH48</accession>
<dbReference type="AlphaFoldDB" id="A0A6J6EH48"/>
<organism evidence="1">
    <name type="scientific">freshwater metagenome</name>
    <dbReference type="NCBI Taxonomy" id="449393"/>
    <lineage>
        <taxon>unclassified sequences</taxon>
        <taxon>metagenomes</taxon>
        <taxon>ecological metagenomes</taxon>
    </lineage>
</organism>